<feature type="compositionally biased region" description="Low complexity" evidence="1">
    <location>
        <begin position="270"/>
        <end position="290"/>
    </location>
</feature>
<accession>A0AAD7DLY2</accession>
<sequence length="408" mass="44049">MEDAEELRRGAAKRQAQADKRRACKDILREDSLLPPLTEELVARGGENVREVSWIWTASATSTTEAELEEGICTCPAMEGGSDTCRGGGAAYTCVSRTPSEGWERRAKEVRVGEIPEDQAEGAIAYGLKQAVMYCDIVVQIGVSMTEVRRGRGKRRMKAVEEADYDEEDEIGVNADEDELEDLCGGHRTTILFSEHVVGVVPPAPPTPASTAPTPPTTRVAARSLTTPTIRVTARLDGASPAHTHLEAPPTPTSTVLSPPTPVSMALTRPQPASLPASTAPTSPTTAARSQTRRCRPPRPHTRCAPKRVPPRGPTLPRRQHARVDGAKPRPQPRRARKCVTSFTRIVNPAHTCVATRVVHPARKRGRGKGVRHCIELQAGVSGQAGDEIQAKGEGSGMQRIVGRREAR</sequence>
<feature type="compositionally biased region" description="Basic residues" evidence="1">
    <location>
        <begin position="291"/>
        <end position="310"/>
    </location>
</feature>
<gene>
    <name evidence="2" type="ORF">B0H16DRAFT_1486360</name>
</gene>
<evidence type="ECO:0000313" key="2">
    <source>
        <dbReference type="EMBL" id="KAJ7692654.1"/>
    </source>
</evidence>
<organism evidence="2 3">
    <name type="scientific">Mycena metata</name>
    <dbReference type="NCBI Taxonomy" id="1033252"/>
    <lineage>
        <taxon>Eukaryota</taxon>
        <taxon>Fungi</taxon>
        <taxon>Dikarya</taxon>
        <taxon>Basidiomycota</taxon>
        <taxon>Agaricomycotina</taxon>
        <taxon>Agaricomycetes</taxon>
        <taxon>Agaricomycetidae</taxon>
        <taxon>Agaricales</taxon>
        <taxon>Marasmiineae</taxon>
        <taxon>Mycenaceae</taxon>
        <taxon>Mycena</taxon>
    </lineage>
</organism>
<comment type="caution">
    <text evidence="2">The sequence shown here is derived from an EMBL/GenBank/DDBJ whole genome shotgun (WGS) entry which is preliminary data.</text>
</comment>
<name>A0AAD7DLY2_9AGAR</name>
<protein>
    <submittedName>
        <fullName evidence="2">Uncharacterized protein</fullName>
    </submittedName>
</protein>
<proteinExistence type="predicted"/>
<dbReference type="EMBL" id="JARKIB010000758">
    <property type="protein sequence ID" value="KAJ7692654.1"/>
    <property type="molecule type" value="Genomic_DNA"/>
</dbReference>
<dbReference type="Proteomes" id="UP001215598">
    <property type="component" value="Unassembled WGS sequence"/>
</dbReference>
<evidence type="ECO:0000313" key="3">
    <source>
        <dbReference type="Proteomes" id="UP001215598"/>
    </source>
</evidence>
<dbReference type="AlphaFoldDB" id="A0AAD7DLY2"/>
<reference evidence="2" key="1">
    <citation type="submission" date="2023-03" db="EMBL/GenBank/DDBJ databases">
        <title>Massive genome expansion in bonnet fungi (Mycena s.s.) driven by repeated elements and novel gene families across ecological guilds.</title>
        <authorList>
            <consortium name="Lawrence Berkeley National Laboratory"/>
            <person name="Harder C.B."/>
            <person name="Miyauchi S."/>
            <person name="Viragh M."/>
            <person name="Kuo A."/>
            <person name="Thoen E."/>
            <person name="Andreopoulos B."/>
            <person name="Lu D."/>
            <person name="Skrede I."/>
            <person name="Drula E."/>
            <person name="Henrissat B."/>
            <person name="Morin E."/>
            <person name="Kohler A."/>
            <person name="Barry K."/>
            <person name="LaButti K."/>
            <person name="Morin E."/>
            <person name="Salamov A."/>
            <person name="Lipzen A."/>
            <person name="Mereny Z."/>
            <person name="Hegedus B."/>
            <person name="Baldrian P."/>
            <person name="Stursova M."/>
            <person name="Weitz H."/>
            <person name="Taylor A."/>
            <person name="Grigoriev I.V."/>
            <person name="Nagy L.G."/>
            <person name="Martin F."/>
            <person name="Kauserud H."/>
        </authorList>
    </citation>
    <scope>NUCLEOTIDE SEQUENCE</scope>
    <source>
        <strain evidence="2">CBHHK182m</strain>
    </source>
</reference>
<evidence type="ECO:0000256" key="1">
    <source>
        <dbReference type="SAM" id="MobiDB-lite"/>
    </source>
</evidence>
<feature type="region of interest" description="Disordered" evidence="1">
    <location>
        <begin position="1"/>
        <end position="20"/>
    </location>
</feature>
<keyword evidence="3" id="KW-1185">Reference proteome</keyword>
<feature type="region of interest" description="Disordered" evidence="1">
    <location>
        <begin position="239"/>
        <end position="337"/>
    </location>
</feature>